<dbReference type="AlphaFoldDB" id="K4L3V0"/>
<name>K4L3V0_SIMAS</name>
<protein>
    <submittedName>
        <fullName evidence="3">CheW-like protein</fullName>
    </submittedName>
</protein>
<dbReference type="STRING" id="1117647.M5M_18795"/>
<dbReference type="RefSeq" id="WP_015049038.1">
    <property type="nucleotide sequence ID" value="NC_018868.3"/>
</dbReference>
<dbReference type="Proteomes" id="UP000000466">
    <property type="component" value="Chromosome"/>
</dbReference>
<keyword evidence="1" id="KW-0175">Coiled coil</keyword>
<keyword evidence="4" id="KW-1185">Reference proteome</keyword>
<dbReference type="KEGG" id="saga:M5M_18795"/>
<sequence length="655" mass="74447">MSDTVYIIIIAELLFVCGFCGYLIIKLRQRLQRLTQRLSPATSGNTTTEPTDPSVIAYIVSQLKATRGLPETDMGKALDLNPLITTVRCAYLNAERRALKQPENSKEYWLTLRDEINKVIGILSTEAKRTGAENTQLKEKLKLLRDRLEKLGDNDWVAGNANLSTAESDQPGYVLRFNRGLDTSSQSATKASRHGLSLFNKLEQQKQHTQKLTHMLKQEQDQSDLEMKVAQYERMLYKMEHESATLQKSLNDAKKQLAHVDKAFNSPNPTEEQTRTLLSVIRASREGSDKSENPFEDLLKDSHALSNQSRKNLDGLQKTIVDQRKSILSMESTIAQLESELAGNKEGNDAKRSELDKLKRALMESETCIQVLENEVENLYSHLQELQKQREELQAHYKDVEDDKLLATIESEREQGQLEKQMQQMVNSSLNAGFLTEFMTNAIESGSLEDLITVLQHAVTEMGFQSIIRLQVGNSKVDIASLGKLSKEDKLLIDRLEFDHKSPIQSKDKRVTLHMRNARAILKFSKAGEKLADNQKQYLEALFNFSSNLADKVAAQKDINKRLDNYEYFNEMLQTISANMEAQYRYQREETQSIIQSIVDQSHMLVGEKATPGQQSVLQAMEDEAKQRTDLLDANRAIVRKQFIKMLEKLEAGKA</sequence>
<evidence type="ECO:0000313" key="3">
    <source>
        <dbReference type="EMBL" id="AFV00888.1"/>
    </source>
</evidence>
<feature type="transmembrane region" description="Helical" evidence="2">
    <location>
        <begin position="6"/>
        <end position="25"/>
    </location>
</feature>
<reference evidence="3 4" key="1">
    <citation type="journal article" date="2013" name="Genome Announc.">
        <title>Complete genome sequence of Simiduia agarivorans SA1(T), a marine bacterium able to degrade a variety of polysaccharides.</title>
        <authorList>
            <person name="Lin S.Y."/>
            <person name="Shieh W.Y."/>
            <person name="Chen J.S."/>
            <person name="Tang S.L."/>
        </authorList>
    </citation>
    <scope>NUCLEOTIDE SEQUENCE [LARGE SCALE GENOMIC DNA]</scope>
    <source>
        <strain evidence="4">DSM 21679 / JCM 13881 / BCRC 17597 / SA1</strain>
    </source>
</reference>
<gene>
    <name evidence="3" type="ordered locus">M5M_18795</name>
</gene>
<dbReference type="HOGENOM" id="CLU_418496_0_0_6"/>
<feature type="coiled-coil region" evidence="1">
    <location>
        <begin position="127"/>
        <end position="154"/>
    </location>
</feature>
<keyword evidence="2" id="KW-0472">Membrane</keyword>
<evidence type="ECO:0000256" key="1">
    <source>
        <dbReference type="SAM" id="Coils"/>
    </source>
</evidence>
<evidence type="ECO:0000256" key="2">
    <source>
        <dbReference type="SAM" id="Phobius"/>
    </source>
</evidence>
<dbReference type="EMBL" id="CP003746">
    <property type="protein sequence ID" value="AFV00888.1"/>
    <property type="molecule type" value="Genomic_DNA"/>
</dbReference>
<keyword evidence="2" id="KW-1133">Transmembrane helix</keyword>
<evidence type="ECO:0000313" key="4">
    <source>
        <dbReference type="Proteomes" id="UP000000466"/>
    </source>
</evidence>
<proteinExistence type="predicted"/>
<dbReference type="eggNOG" id="COG4942">
    <property type="taxonomic scope" value="Bacteria"/>
</dbReference>
<organism evidence="3 4">
    <name type="scientific">Simiduia agarivorans (strain DSM 21679 / JCM 13881 / BCRC 17597 / SA1)</name>
    <dbReference type="NCBI Taxonomy" id="1117647"/>
    <lineage>
        <taxon>Bacteria</taxon>
        <taxon>Pseudomonadati</taxon>
        <taxon>Pseudomonadota</taxon>
        <taxon>Gammaproteobacteria</taxon>
        <taxon>Cellvibrionales</taxon>
        <taxon>Cellvibrionaceae</taxon>
        <taxon>Simiduia</taxon>
    </lineage>
</organism>
<feature type="coiled-coil region" evidence="1">
    <location>
        <begin position="202"/>
        <end position="235"/>
    </location>
</feature>
<keyword evidence="2" id="KW-0812">Transmembrane</keyword>
<accession>K4L3V0</accession>
<feature type="coiled-coil region" evidence="1">
    <location>
        <begin position="355"/>
        <end position="403"/>
    </location>
</feature>